<evidence type="ECO:0000256" key="2">
    <source>
        <dbReference type="ARBA" id="ARBA00022692"/>
    </source>
</evidence>
<evidence type="ECO:0000259" key="6">
    <source>
        <dbReference type="Pfam" id="PF04547"/>
    </source>
</evidence>
<keyword evidence="2" id="KW-0812">Transmembrane</keyword>
<feature type="compositionally biased region" description="Low complexity" evidence="5">
    <location>
        <begin position="301"/>
        <end position="311"/>
    </location>
</feature>
<dbReference type="InterPro" id="IPR007632">
    <property type="entry name" value="Anoctamin"/>
</dbReference>
<evidence type="ECO:0000313" key="7">
    <source>
        <dbReference type="EMBL" id="CAK0906490.1"/>
    </source>
</evidence>
<keyword evidence="8" id="KW-1185">Reference proteome</keyword>
<comment type="caution">
    <text evidence="7">The sequence shown here is derived from an EMBL/GenBank/DDBJ whole genome shotgun (WGS) entry which is preliminary data.</text>
</comment>
<feature type="compositionally biased region" description="Basic and acidic residues" evidence="5">
    <location>
        <begin position="345"/>
        <end position="363"/>
    </location>
</feature>
<sequence>MALPARWEMADAYQTHPGSAAGASVRSASALQVLALKFIREAGVVPSTELFGVEMNCMRQDCFLDIQGQLAVFVIFRLTVPSATGAPQVPQVMNLIEYFWPKLKRAVQACWCHGVTGEARSRHVPGRQDAEEGDSRWAIKLLPRRAGAAAALPYPEVSGGFQRSPWVVMATLLGTLLEIWIDRQKLLQDSQRPLPVKARANEPWTSAFEVFGFVAASTNVLLLIFEQYTNFTLTEKLTLFVYLEHLLFLAKVITKMLFPEVPRNVQLLQLKQDDDGTPMSGEHQGRAPPGRTSPHSAGTVRTTRWRCSSRTTSRRRTPSPRSRCATMGPPMTMYAGMLDAMSLSRDGRSRSRGDHSREAHSRPESQSQSRPEREQAQSRPSRPEASQDQEEQDTP</sequence>
<proteinExistence type="predicted"/>
<keyword evidence="3" id="KW-1133">Transmembrane helix</keyword>
<dbReference type="Pfam" id="PF04547">
    <property type="entry name" value="Anoctamin"/>
    <property type="match status" value="1"/>
</dbReference>
<organism evidence="7 8">
    <name type="scientific">Prorocentrum cordatum</name>
    <dbReference type="NCBI Taxonomy" id="2364126"/>
    <lineage>
        <taxon>Eukaryota</taxon>
        <taxon>Sar</taxon>
        <taxon>Alveolata</taxon>
        <taxon>Dinophyceae</taxon>
        <taxon>Prorocentrales</taxon>
        <taxon>Prorocentraceae</taxon>
        <taxon>Prorocentrum</taxon>
    </lineage>
</organism>
<feature type="compositionally biased region" description="Polar residues" evidence="5">
    <location>
        <begin position="377"/>
        <end position="386"/>
    </location>
</feature>
<feature type="region of interest" description="Disordered" evidence="5">
    <location>
        <begin position="344"/>
        <end position="395"/>
    </location>
</feature>
<protein>
    <recommendedName>
        <fullName evidence="6">Anoctamin transmembrane domain-containing protein</fullName>
    </recommendedName>
</protein>
<evidence type="ECO:0000313" key="8">
    <source>
        <dbReference type="Proteomes" id="UP001189429"/>
    </source>
</evidence>
<evidence type="ECO:0000256" key="4">
    <source>
        <dbReference type="ARBA" id="ARBA00023136"/>
    </source>
</evidence>
<reference evidence="7" key="1">
    <citation type="submission" date="2023-10" db="EMBL/GenBank/DDBJ databases">
        <authorList>
            <person name="Chen Y."/>
            <person name="Shah S."/>
            <person name="Dougan E. K."/>
            <person name="Thang M."/>
            <person name="Chan C."/>
        </authorList>
    </citation>
    <scope>NUCLEOTIDE SEQUENCE [LARGE SCALE GENOMIC DNA]</scope>
</reference>
<keyword evidence="4" id="KW-0472">Membrane</keyword>
<accession>A0ABN9Y5L0</accession>
<dbReference type="PANTHER" id="PTHR12308:SF73">
    <property type="entry name" value="ANOCTAMIN"/>
    <property type="match status" value="1"/>
</dbReference>
<dbReference type="InterPro" id="IPR049452">
    <property type="entry name" value="Anoctamin_TM"/>
</dbReference>
<feature type="domain" description="Anoctamin transmembrane" evidence="6">
    <location>
        <begin position="165"/>
        <end position="268"/>
    </location>
</feature>
<feature type="region of interest" description="Disordered" evidence="5">
    <location>
        <begin position="273"/>
        <end position="332"/>
    </location>
</feature>
<dbReference type="EMBL" id="CAUYUJ010021698">
    <property type="protein sequence ID" value="CAK0906490.1"/>
    <property type="molecule type" value="Genomic_DNA"/>
</dbReference>
<dbReference type="PANTHER" id="PTHR12308">
    <property type="entry name" value="ANOCTAMIN"/>
    <property type="match status" value="1"/>
</dbReference>
<dbReference type="Proteomes" id="UP001189429">
    <property type="component" value="Unassembled WGS sequence"/>
</dbReference>
<evidence type="ECO:0000256" key="1">
    <source>
        <dbReference type="ARBA" id="ARBA00004141"/>
    </source>
</evidence>
<gene>
    <name evidence="7" type="ORF">PCOR1329_LOCUS81783</name>
</gene>
<evidence type="ECO:0000256" key="3">
    <source>
        <dbReference type="ARBA" id="ARBA00022989"/>
    </source>
</evidence>
<comment type="subcellular location">
    <subcellularLocation>
        <location evidence="1">Membrane</location>
        <topology evidence="1">Multi-pass membrane protein</topology>
    </subcellularLocation>
</comment>
<evidence type="ECO:0000256" key="5">
    <source>
        <dbReference type="SAM" id="MobiDB-lite"/>
    </source>
</evidence>
<name>A0ABN9Y5L0_9DINO</name>